<dbReference type="InterPro" id="IPR047021">
    <property type="entry name" value="REXO1/3/4-like"/>
</dbReference>
<evidence type="ECO:0000256" key="2">
    <source>
        <dbReference type="ARBA" id="ARBA00022801"/>
    </source>
</evidence>
<dbReference type="PANTHER" id="PTHR12801">
    <property type="entry name" value="RNA EXONUCLEASE REXO1 / RECO3 FAMILY MEMBER-RELATED"/>
    <property type="match status" value="1"/>
</dbReference>
<evidence type="ECO:0000256" key="1">
    <source>
        <dbReference type="ARBA" id="ARBA00022722"/>
    </source>
</evidence>
<protein>
    <recommendedName>
        <fullName evidence="3">Exonuclease domain-containing protein</fullName>
    </recommendedName>
</protein>
<sequence>MRVSYHSVHQPRCGVCLKHCKSFESLREYLMGPLSKSSCSKIFSEQGCGLCLRVLDSPKTLSEHLNICCITAPVHQGTSLLPTDLSDCYEEDRSDRGLGAIAMDCVMAGGGSDGALDICVWICLVDEHEKLIFNTFVQPQIPITNYRHEVTGLKEEHLRYAMPLRNVQEKVLKLLLNGESIGRLRSNGGKAKLLVGHDLEHDLDYLRMNYPDHMLRDTARYHPLIKTNLFLSVLDWSLKFLLFLLRVCEKPRYDIRQDGHDPYENCVSVMRLYKRMRSLDHRRQVMTPSATSPYIQYVAPNLDSYSAKDLEKMTPDELYEMSRSNFKCWCHDSRRVMQT</sequence>
<dbReference type="GO" id="GO:0004527">
    <property type="term" value="F:exonuclease activity"/>
    <property type="evidence" value="ECO:0007669"/>
    <property type="project" value="InterPro"/>
</dbReference>
<dbReference type="InterPro" id="IPR012337">
    <property type="entry name" value="RNaseH-like_sf"/>
</dbReference>
<dbReference type="GO" id="GO:0003676">
    <property type="term" value="F:nucleic acid binding"/>
    <property type="evidence" value="ECO:0007669"/>
    <property type="project" value="InterPro"/>
</dbReference>
<name>A0A9I9DJJ8_CUCME</name>
<dbReference type="InterPro" id="IPR036397">
    <property type="entry name" value="RNaseH_sf"/>
</dbReference>
<evidence type="ECO:0000313" key="4">
    <source>
        <dbReference type="EnsemblPlants" id="MELO3C019284.2.1"/>
    </source>
</evidence>
<accession>A0A9I9DJJ8</accession>
<dbReference type="PANTHER" id="PTHR12801:SF123">
    <property type="entry name" value="RNA EXONUCLEASE 4"/>
    <property type="match status" value="1"/>
</dbReference>
<keyword evidence="2" id="KW-0378">Hydrolase</keyword>
<dbReference type="SUPFAM" id="SSF53098">
    <property type="entry name" value="Ribonuclease H-like"/>
    <property type="match status" value="1"/>
</dbReference>
<evidence type="ECO:0000259" key="3">
    <source>
        <dbReference type="SMART" id="SM00479"/>
    </source>
</evidence>
<dbReference type="EnsemblPlants" id="MELO3C019284.2.1">
    <property type="protein sequence ID" value="MELO3C019284.2.1"/>
    <property type="gene ID" value="MELO3C019284.2"/>
</dbReference>
<dbReference type="SMART" id="SM00479">
    <property type="entry name" value="EXOIII"/>
    <property type="match status" value="1"/>
</dbReference>
<dbReference type="InterPro" id="IPR013520">
    <property type="entry name" value="Ribonucl_H"/>
</dbReference>
<dbReference type="Gramene" id="MELO3C019284.2.1">
    <property type="protein sequence ID" value="MELO3C019284.2.1"/>
    <property type="gene ID" value="MELO3C019284.2"/>
</dbReference>
<dbReference type="GO" id="GO:0005634">
    <property type="term" value="C:nucleus"/>
    <property type="evidence" value="ECO:0007669"/>
    <property type="project" value="TreeGrafter"/>
</dbReference>
<dbReference type="Gene3D" id="3.30.420.10">
    <property type="entry name" value="Ribonuclease H-like superfamily/Ribonuclease H"/>
    <property type="match status" value="1"/>
</dbReference>
<dbReference type="AlphaFoldDB" id="A0A9I9DJJ8"/>
<keyword evidence="1" id="KW-0540">Nuclease</keyword>
<reference evidence="4" key="1">
    <citation type="submission" date="2023-03" db="UniProtKB">
        <authorList>
            <consortium name="EnsemblPlants"/>
        </authorList>
    </citation>
    <scope>IDENTIFICATION</scope>
</reference>
<organism evidence="4">
    <name type="scientific">Cucumis melo</name>
    <name type="common">Muskmelon</name>
    <dbReference type="NCBI Taxonomy" id="3656"/>
    <lineage>
        <taxon>Eukaryota</taxon>
        <taxon>Viridiplantae</taxon>
        <taxon>Streptophyta</taxon>
        <taxon>Embryophyta</taxon>
        <taxon>Tracheophyta</taxon>
        <taxon>Spermatophyta</taxon>
        <taxon>Magnoliopsida</taxon>
        <taxon>eudicotyledons</taxon>
        <taxon>Gunneridae</taxon>
        <taxon>Pentapetalae</taxon>
        <taxon>rosids</taxon>
        <taxon>fabids</taxon>
        <taxon>Cucurbitales</taxon>
        <taxon>Cucurbitaceae</taxon>
        <taxon>Benincaseae</taxon>
        <taxon>Cucumis</taxon>
    </lineage>
</organism>
<proteinExistence type="predicted"/>
<feature type="domain" description="Exonuclease" evidence="3">
    <location>
        <begin position="99"/>
        <end position="282"/>
    </location>
</feature>